<feature type="chain" id="PRO_5046614311" description="Carbohydrate-binding domain-containing protein" evidence="1">
    <location>
        <begin position="20"/>
        <end position="767"/>
    </location>
</feature>
<dbReference type="InterPro" id="IPR010502">
    <property type="entry name" value="Carb-bd_dom_fam9"/>
</dbReference>
<evidence type="ECO:0000313" key="3">
    <source>
        <dbReference type="EMBL" id="GLX79745.1"/>
    </source>
</evidence>
<evidence type="ECO:0000256" key="1">
    <source>
        <dbReference type="SAM" id="SignalP"/>
    </source>
</evidence>
<feature type="domain" description="Carbohydrate-binding" evidence="2">
    <location>
        <begin position="47"/>
        <end position="187"/>
    </location>
</feature>
<organism evidence="3 4">
    <name type="scientific">Thalassotalea insulae</name>
    <dbReference type="NCBI Taxonomy" id="2056778"/>
    <lineage>
        <taxon>Bacteria</taxon>
        <taxon>Pseudomonadati</taxon>
        <taxon>Pseudomonadota</taxon>
        <taxon>Gammaproteobacteria</taxon>
        <taxon>Alteromonadales</taxon>
        <taxon>Colwelliaceae</taxon>
        <taxon>Thalassotalea</taxon>
    </lineage>
</organism>
<dbReference type="Pfam" id="PF06452">
    <property type="entry name" value="CBM9_1"/>
    <property type="match status" value="1"/>
</dbReference>
<accession>A0ABQ6GYB9</accession>
<evidence type="ECO:0000313" key="4">
    <source>
        <dbReference type="Proteomes" id="UP001157186"/>
    </source>
</evidence>
<dbReference type="CDD" id="cd09618">
    <property type="entry name" value="CBM9_like_2"/>
    <property type="match status" value="1"/>
</dbReference>
<keyword evidence="4" id="KW-1185">Reference proteome</keyword>
<dbReference type="Gene3D" id="2.60.40.1190">
    <property type="match status" value="1"/>
</dbReference>
<feature type="signal peptide" evidence="1">
    <location>
        <begin position="1"/>
        <end position="19"/>
    </location>
</feature>
<comment type="caution">
    <text evidence="3">The sequence shown here is derived from an EMBL/GenBank/DDBJ whole genome shotgun (WGS) entry which is preliminary data.</text>
</comment>
<dbReference type="RefSeq" id="WP_284245675.1">
    <property type="nucleotide sequence ID" value="NZ_BSST01000001.1"/>
</dbReference>
<keyword evidence="1" id="KW-0732">Signal</keyword>
<dbReference type="Proteomes" id="UP001157186">
    <property type="component" value="Unassembled WGS sequence"/>
</dbReference>
<reference evidence="3 4" key="1">
    <citation type="submission" date="2023-03" db="EMBL/GenBank/DDBJ databases">
        <title>Draft genome sequence of Thalassotalea insulae KCTC 62186T.</title>
        <authorList>
            <person name="Sawabe T."/>
        </authorList>
    </citation>
    <scope>NUCLEOTIDE SEQUENCE [LARGE SCALE GENOMIC DNA]</scope>
    <source>
        <strain evidence="3 4">KCTC 62186</strain>
    </source>
</reference>
<name>A0ABQ6GYB9_9GAMM</name>
<evidence type="ECO:0000259" key="2">
    <source>
        <dbReference type="Pfam" id="PF06452"/>
    </source>
</evidence>
<proteinExistence type="predicted"/>
<dbReference type="EMBL" id="BSST01000001">
    <property type="protein sequence ID" value="GLX79745.1"/>
    <property type="molecule type" value="Genomic_DNA"/>
</dbReference>
<dbReference type="SUPFAM" id="SSF49344">
    <property type="entry name" value="CBD9-like"/>
    <property type="match status" value="1"/>
</dbReference>
<protein>
    <recommendedName>
        <fullName evidence="2">Carbohydrate-binding domain-containing protein</fullName>
    </recommendedName>
</protein>
<gene>
    <name evidence="3" type="ORF">tinsulaeT_30850</name>
</gene>
<sequence length="767" mass="87654">MVLRSLAILLHCFSLFFIAQLPAETLAKISSAPQSLSIPYYQQPILLDGQLDEAIWQKAQHFPLSYIIEPFDNTKAIVQTHVYIYESGENLYVGFKAHDPHPEQIRAYLRGRDKAWNDDLVGFKLDTLNTHKLAYHFYVNAKGVQIDSIESGITQNYNDNWDAVWQAKTAVSAQGFTAEFIIPLSQLNFANDTGVKHWSAEFVRFYPREVSYKISNVSRDRENNCTLCQMQPISGFKAAKQSTNMIFVPSIVVGQHKQRNLSTQENWHSENNVEVGGDFSWNISSDSLLSATISPDFSQIELDNAPLNINSNFSLYLPEKRRFFLENHNYFDSLYNLVYTRNIISPDLGVKYTQRSGNSTFAALASNDENTRILVPGNLNSTLAVIDEKTINTALRYRYDFNNDSSLGVTNTIRESENYYNYLFSVDGRFRFSESTFLDAQLLSSRTQYPDEPANLVCIGCVNESSLRVKNSEELADLAWQLAFNHTERNWWLSAYHKHIGEDFRADLGFVRKVDNKESQIRAGYVFYPQLSLWNKLEFWAGADKETNIDNELISDNIEIQLNLNGVMQSRISTGLGKQTKVGLRFDPSITNITDNSTQFDIDFSFIYGEIRPIANFYISNLLLKSDAVDYANNRKGEKLQLLPIIQWEVNDAVNVRLEHTYEKMKVLNDELYTANLTDLRVNYQFSSDSKVRLSLIHNDVVFNPSNYTFDIDKKNKSLGSQLVYSYRFDALSAFYLGLSSNAVDNDVINGLTTNQKSVFLKLSHTL</sequence>